<dbReference type="InterPro" id="IPR036962">
    <property type="entry name" value="Glyco_hydro_3_N_sf"/>
</dbReference>
<protein>
    <recommendedName>
        <fullName evidence="4">Glycoside hydrolase family 3 C-terminal domain-containing protein</fullName>
    </recommendedName>
</protein>
<feature type="region of interest" description="Disordered" evidence="3">
    <location>
        <begin position="272"/>
        <end position="295"/>
    </location>
</feature>
<dbReference type="Gene3D" id="3.20.20.300">
    <property type="entry name" value="Glycoside hydrolase, family 3, N-terminal domain"/>
    <property type="match status" value="1"/>
</dbReference>
<feature type="domain" description="Glycoside hydrolase family 3 C-terminal" evidence="4">
    <location>
        <begin position="91"/>
        <end position="190"/>
    </location>
</feature>
<evidence type="ECO:0000256" key="2">
    <source>
        <dbReference type="ARBA" id="ARBA00022801"/>
    </source>
</evidence>
<dbReference type="InterPro" id="IPR050288">
    <property type="entry name" value="Cellulose_deg_GH3"/>
</dbReference>
<reference evidence="5" key="1">
    <citation type="submission" date="2019-09" db="EMBL/GenBank/DDBJ databases">
        <authorList>
            <person name="Teo W.F.A."/>
            <person name="Duangmal K."/>
        </authorList>
    </citation>
    <scope>NUCLEOTIDE SEQUENCE [LARGE SCALE GENOMIC DNA]</scope>
    <source>
        <strain evidence="5">K81G1</strain>
    </source>
</reference>
<accession>A0A5N0UJ53</accession>
<dbReference type="OrthoDB" id="3187421at2"/>
<evidence type="ECO:0000313" key="5">
    <source>
        <dbReference type="EMBL" id="KAA9148526.1"/>
    </source>
</evidence>
<feature type="compositionally biased region" description="Polar residues" evidence="3">
    <location>
        <begin position="275"/>
        <end position="285"/>
    </location>
</feature>
<name>A0A5N0UJ53_9PSEU</name>
<dbReference type="Pfam" id="PF01915">
    <property type="entry name" value="Glyco_hydro_3_C"/>
    <property type="match status" value="1"/>
</dbReference>
<dbReference type="GO" id="GO:0005975">
    <property type="term" value="P:carbohydrate metabolic process"/>
    <property type="evidence" value="ECO:0007669"/>
    <property type="project" value="InterPro"/>
</dbReference>
<evidence type="ECO:0000256" key="3">
    <source>
        <dbReference type="SAM" id="MobiDB-lite"/>
    </source>
</evidence>
<evidence type="ECO:0000313" key="6">
    <source>
        <dbReference type="Proteomes" id="UP000319769"/>
    </source>
</evidence>
<feature type="region of interest" description="Disordered" evidence="3">
    <location>
        <begin position="242"/>
        <end position="261"/>
    </location>
</feature>
<feature type="region of interest" description="Disordered" evidence="3">
    <location>
        <begin position="1"/>
        <end position="95"/>
    </location>
</feature>
<gene>
    <name evidence="5" type="ORF">FPZ12_044925</name>
</gene>
<keyword evidence="2" id="KW-0378">Hydrolase</keyword>
<dbReference type="EMBL" id="VMNW02000171">
    <property type="protein sequence ID" value="KAA9148526.1"/>
    <property type="molecule type" value="Genomic_DNA"/>
</dbReference>
<dbReference type="Gene3D" id="3.40.50.1700">
    <property type="entry name" value="Glycoside hydrolase family 3 C-terminal domain"/>
    <property type="match status" value="1"/>
</dbReference>
<dbReference type="PANTHER" id="PTHR42715">
    <property type="entry name" value="BETA-GLUCOSIDASE"/>
    <property type="match status" value="1"/>
</dbReference>
<evidence type="ECO:0000256" key="1">
    <source>
        <dbReference type="ARBA" id="ARBA00005336"/>
    </source>
</evidence>
<dbReference type="InterPro" id="IPR002772">
    <property type="entry name" value="Glyco_hydro_3_C"/>
</dbReference>
<dbReference type="InterPro" id="IPR036881">
    <property type="entry name" value="Glyco_hydro_3_C_sf"/>
</dbReference>
<evidence type="ECO:0000259" key="4">
    <source>
        <dbReference type="Pfam" id="PF01915"/>
    </source>
</evidence>
<dbReference type="SUPFAM" id="SSF52279">
    <property type="entry name" value="Beta-D-glucan exohydrolase, C-terminal domain"/>
    <property type="match status" value="1"/>
</dbReference>
<organism evidence="5 6">
    <name type="scientific">Amycolatopsis acidicola</name>
    <dbReference type="NCBI Taxonomy" id="2596893"/>
    <lineage>
        <taxon>Bacteria</taxon>
        <taxon>Bacillati</taxon>
        <taxon>Actinomycetota</taxon>
        <taxon>Actinomycetes</taxon>
        <taxon>Pseudonocardiales</taxon>
        <taxon>Pseudonocardiaceae</taxon>
        <taxon>Amycolatopsis</taxon>
    </lineage>
</organism>
<comment type="caution">
    <text evidence="5">The sequence shown here is derived from an EMBL/GenBank/DDBJ whole genome shotgun (WGS) entry which is preliminary data.</text>
</comment>
<sequence>MAARPLWRTAPSTSPTSTPPSAGSARSTNVSGFSTARPTHGHPGADSAERTCRQGHRRGVAAHPDRHTNARPFRQSRPQSAGRQPGGRDRRRQKAKTAVVFAYTTNSGNLTEPLPEGRDQFIADVAAANPNTIVVPQSNAPVSMPWLGNVKALLEGWFPGDEGGWAFADLLTGKVSPSGHLPFTWFRLSESGRASAMRRNPASELHRHEHWRPLRERSAAGVPRCARPPAVRRAVRGQGTRLVRPGQPASRTVHKGHPDGRPARAVVLVGHREQNGSSRPGNARSTWAAPHATYR</sequence>
<dbReference type="AlphaFoldDB" id="A0A5N0UJ53"/>
<comment type="similarity">
    <text evidence="1">Belongs to the glycosyl hydrolase 3 family.</text>
</comment>
<dbReference type="PANTHER" id="PTHR42715:SF10">
    <property type="entry name" value="BETA-GLUCOSIDASE"/>
    <property type="match status" value="1"/>
</dbReference>
<dbReference type="GO" id="GO:0004553">
    <property type="term" value="F:hydrolase activity, hydrolyzing O-glycosyl compounds"/>
    <property type="evidence" value="ECO:0007669"/>
    <property type="project" value="InterPro"/>
</dbReference>
<dbReference type="Proteomes" id="UP000319769">
    <property type="component" value="Unassembled WGS sequence"/>
</dbReference>
<feature type="compositionally biased region" description="Low complexity" evidence="3">
    <location>
        <begin position="9"/>
        <end position="28"/>
    </location>
</feature>
<keyword evidence="6" id="KW-1185">Reference proteome</keyword>
<proteinExistence type="inferred from homology"/>